<proteinExistence type="predicted"/>
<reference evidence="1 2" key="1">
    <citation type="submission" date="2017-04" db="EMBL/GenBank/DDBJ databases">
        <authorList>
            <person name="Afonso C.L."/>
            <person name="Miller P.J."/>
            <person name="Scott M.A."/>
            <person name="Spackman E."/>
            <person name="Goraichik I."/>
            <person name="Dimitrov K.M."/>
            <person name="Suarez D.L."/>
            <person name="Swayne D.E."/>
        </authorList>
    </citation>
    <scope>NUCLEOTIDE SEQUENCE [LARGE SCALE GENOMIC DNA]</scope>
    <source>
        <strain evidence="1 2">VK13</strain>
    </source>
</reference>
<sequence length="330" mass="38763">MKITESLSKGLKNRFFLELADEINKKGQNNPYQNIKVKRTNWGKCVSAFKTYHKKFTFIFYEGGSQRKPYIGAAGLHINQKREFNQWNEKCLEGVVAVASWDPVVYEYFPGFFNIGEHVISRLYERGKVRFINEFEVDIFSIMPEFKMVPLWSGFWTLVFLVFKHNNLHFKEIAEIYPVIPCDSGLLLGEIGSGKTDVLEIRTFVDFNNLNFDQQEVRKILIEISEGLIESPICLMPIVQITKIDHYLFQTSLMAFEVLKSYDVISRVLFHRIEDDKLRAKLKEEFKFSLKEYSNHVSQEELDICRKLGIRSTQILVKKTIFKEQVKRIR</sequence>
<keyword evidence="2" id="KW-1185">Reference proteome</keyword>
<evidence type="ECO:0000313" key="2">
    <source>
        <dbReference type="Proteomes" id="UP000192708"/>
    </source>
</evidence>
<organism evidence="1 2">
    <name type="scientific">Polynucleobacter kasalickyi</name>
    <dbReference type="NCBI Taxonomy" id="1938817"/>
    <lineage>
        <taxon>Bacteria</taxon>
        <taxon>Pseudomonadati</taxon>
        <taxon>Pseudomonadota</taxon>
        <taxon>Betaproteobacteria</taxon>
        <taxon>Burkholderiales</taxon>
        <taxon>Burkholderiaceae</taxon>
        <taxon>Polynucleobacter</taxon>
    </lineage>
</organism>
<dbReference type="OrthoDB" id="9992447at2"/>
<accession>A0A1W2CFK2</accession>
<gene>
    <name evidence="1" type="ORF">SAMN06296008_1233</name>
</gene>
<dbReference type="STRING" id="1938817.SAMN06296008_1233"/>
<dbReference type="AlphaFoldDB" id="A0A1W2CFK2"/>
<dbReference type="Proteomes" id="UP000192708">
    <property type="component" value="Unassembled WGS sequence"/>
</dbReference>
<evidence type="ECO:0000313" key="1">
    <source>
        <dbReference type="EMBL" id="SMC83754.1"/>
    </source>
</evidence>
<name>A0A1W2CFK2_9BURK</name>
<dbReference type="RefSeq" id="WP_084286067.1">
    <property type="nucleotide sequence ID" value="NZ_FWXJ01000023.1"/>
</dbReference>
<protein>
    <submittedName>
        <fullName evidence="1">Uncharacterized protein</fullName>
    </submittedName>
</protein>
<dbReference type="EMBL" id="FWXJ01000023">
    <property type="protein sequence ID" value="SMC83754.1"/>
    <property type="molecule type" value="Genomic_DNA"/>
</dbReference>